<evidence type="ECO:0000256" key="4">
    <source>
        <dbReference type="ARBA" id="ARBA00022478"/>
    </source>
</evidence>
<dbReference type="InterPro" id="IPR036388">
    <property type="entry name" value="WH-like_DNA-bd_sf"/>
</dbReference>
<keyword evidence="4 8" id="KW-0240">DNA-directed RNA polymerase</keyword>
<keyword evidence="5 8" id="KW-0804">Transcription</keyword>
<sequence length="665" mass="74993">MLVTKNLAELCALLIDDIYGELPSRIFATLLSKGRSSIPQLAQTTSLTLRQIRHGLAVLVQNNLVYYYIDNDTKVTTYIANSGSAYNLIRVGKILDLVESVYGAAEKDVFQSLLLWGQTKVAQITAAYDEQIQRHDKLMGSGSAAGNLANGDGHVEGDSAKSLAIKSIDELNAALGRLVEAELVEAVTAVSFRSPEDAYKDIEEDILRNYFPNSVRGQRGKDEFARLLSQRLRDVRDAPLSLKRKLQQNGSATKRRKLTNGNAVNGVHDSGSNLVLPPEVCIRINQEKCMVELRNKRLVQAASDLIGEPTAEVYAVLLHLLCKRISRCHGDPRIEDYDDEDFYSDGLSVSTTDILDHLKSSVDVYSGVGRMGLGKIDRKSAERVYEHPPQKIVAPPPEAEVDGNASPDEDEGDLDLSSDSEIEDARPNGHRSSVKPASSLNGNKEAKVQFEEPPPPKENRLDQMKQHLLLLAESKQGFVRHCKRGRWTVDFEPLVQNLREAELDTVMEQSVGRDGLRLVRILRQKGKLDEKTLPSLALMPKGDVQKKMLEMQMTGYVDMQEVPRDNNRTASRTIFLYWTDTERCLDRLLDNTYKAMVRCLQRLEVHRQQDREVLDIVQREDVRGREKEVMEKRYYDKFVRVTEVQEKLLGHVMRLDDLVGLLRDF</sequence>
<evidence type="ECO:0000256" key="1">
    <source>
        <dbReference type="ARBA" id="ARBA00004123"/>
    </source>
</evidence>
<reference evidence="14" key="1">
    <citation type="journal article" date="2013" name="Genome Announc.">
        <title>Draft genome sequence of the ascomycete Phaeoacremonium aleophilum strain UCR-PA7, a causal agent of the esca disease complex in grapevines.</title>
        <authorList>
            <person name="Blanco-Ulate B."/>
            <person name="Rolshausen P."/>
            <person name="Cantu D."/>
        </authorList>
    </citation>
    <scope>NUCLEOTIDE SEQUENCE [LARGE SCALE GENOMIC DNA]</scope>
    <source>
        <strain evidence="14">UCR-PA7</strain>
    </source>
</reference>
<dbReference type="Pfam" id="PF08221">
    <property type="entry name" value="HTH_9"/>
    <property type="match status" value="1"/>
</dbReference>
<dbReference type="PANTHER" id="PTHR12949">
    <property type="entry name" value="RNA POLYMERASE III DNA DIRECTED -RELATED"/>
    <property type="match status" value="1"/>
</dbReference>
<dbReference type="AlphaFoldDB" id="R8BAJ5"/>
<feature type="domain" description="DNA-directed RNA polymerase III subunit RPC3 winged-helix" evidence="12">
    <location>
        <begin position="504"/>
        <end position="577"/>
    </location>
</feature>
<evidence type="ECO:0000256" key="3">
    <source>
        <dbReference type="ARBA" id="ARBA00011206"/>
    </source>
</evidence>
<evidence type="ECO:0000256" key="9">
    <source>
        <dbReference type="SAM" id="MobiDB-lite"/>
    </source>
</evidence>
<organism evidence="13 14">
    <name type="scientific">Phaeoacremonium minimum (strain UCR-PA7)</name>
    <name type="common">Esca disease fungus</name>
    <name type="synonym">Togninia minima</name>
    <dbReference type="NCBI Taxonomy" id="1286976"/>
    <lineage>
        <taxon>Eukaryota</taxon>
        <taxon>Fungi</taxon>
        <taxon>Dikarya</taxon>
        <taxon>Ascomycota</taxon>
        <taxon>Pezizomycotina</taxon>
        <taxon>Sordariomycetes</taxon>
        <taxon>Sordariomycetidae</taxon>
        <taxon>Togniniales</taxon>
        <taxon>Togniniaceae</taxon>
        <taxon>Phaeoacremonium</taxon>
    </lineage>
</organism>
<evidence type="ECO:0000256" key="5">
    <source>
        <dbReference type="ARBA" id="ARBA00023163"/>
    </source>
</evidence>
<dbReference type="RefSeq" id="XP_007918969.1">
    <property type="nucleotide sequence ID" value="XM_007920778.1"/>
</dbReference>
<dbReference type="eggNOG" id="KOG2587">
    <property type="taxonomic scope" value="Eukaryota"/>
</dbReference>
<feature type="compositionally biased region" description="Basic and acidic residues" evidence="9">
    <location>
        <begin position="379"/>
        <end position="389"/>
    </location>
</feature>
<proteinExistence type="inferred from homology"/>
<feature type="domain" description="RNA polymerase III subunit RPC82-related helix-turn-helix" evidence="11">
    <location>
        <begin position="9"/>
        <end position="67"/>
    </location>
</feature>
<evidence type="ECO:0000256" key="7">
    <source>
        <dbReference type="ARBA" id="ARBA00025127"/>
    </source>
</evidence>
<evidence type="ECO:0000256" key="2">
    <source>
        <dbReference type="ARBA" id="ARBA00006835"/>
    </source>
</evidence>
<dbReference type="Pfam" id="PF05645">
    <property type="entry name" value="RNA_pol_Rpc82"/>
    <property type="match status" value="1"/>
</dbReference>
<dbReference type="InterPro" id="IPR008806">
    <property type="entry name" value="RNA_pol_III_Rpc82_C"/>
</dbReference>
<comment type="similarity">
    <text evidence="2 8">Belongs to the RNA polymerase beta chain family.</text>
</comment>
<dbReference type="Pfam" id="PF22536">
    <property type="entry name" value="WHD_POLR3C"/>
    <property type="match status" value="1"/>
</dbReference>
<dbReference type="InterPro" id="IPR055207">
    <property type="entry name" value="POLR3C_WHD"/>
</dbReference>
<evidence type="ECO:0000256" key="8">
    <source>
        <dbReference type="RuleBase" id="RU367076"/>
    </source>
</evidence>
<dbReference type="Proteomes" id="UP000014074">
    <property type="component" value="Unassembled WGS sequence"/>
</dbReference>
<keyword evidence="14" id="KW-1185">Reference proteome</keyword>
<feature type="domain" description="RNA polymerase III Rpc82 C -terminal" evidence="10">
    <location>
        <begin position="175"/>
        <end position="498"/>
    </location>
</feature>
<comment type="subunit">
    <text evidence="3 8">Component of the RNA polymerase III (Pol III) complex consisting of 17 subunits.</text>
</comment>
<dbReference type="GO" id="GO:0006351">
    <property type="term" value="P:DNA-templated transcription"/>
    <property type="evidence" value="ECO:0007669"/>
    <property type="project" value="InterPro"/>
</dbReference>
<evidence type="ECO:0000259" key="12">
    <source>
        <dbReference type="Pfam" id="PF22536"/>
    </source>
</evidence>
<evidence type="ECO:0000313" key="13">
    <source>
        <dbReference type="EMBL" id="EON96316.1"/>
    </source>
</evidence>
<dbReference type="GO" id="GO:0005666">
    <property type="term" value="C:RNA polymerase III complex"/>
    <property type="evidence" value="ECO:0007669"/>
    <property type="project" value="UniProtKB-UniRule"/>
</dbReference>
<keyword evidence="6 8" id="KW-0539">Nucleus</keyword>
<dbReference type="KEGG" id="tmn:UCRPA7_8261"/>
<dbReference type="HOGENOM" id="CLU_023294_0_0_1"/>
<feature type="compositionally biased region" description="Acidic residues" evidence="9">
    <location>
        <begin position="407"/>
        <end position="422"/>
    </location>
</feature>
<evidence type="ECO:0000313" key="14">
    <source>
        <dbReference type="Proteomes" id="UP000014074"/>
    </source>
</evidence>
<name>R8BAJ5_PHAM7</name>
<evidence type="ECO:0000259" key="11">
    <source>
        <dbReference type="Pfam" id="PF08221"/>
    </source>
</evidence>
<evidence type="ECO:0000259" key="10">
    <source>
        <dbReference type="Pfam" id="PF05645"/>
    </source>
</evidence>
<feature type="compositionally biased region" description="Basic and acidic residues" evidence="9">
    <location>
        <begin position="444"/>
        <end position="460"/>
    </location>
</feature>
<comment type="function">
    <text evidence="7 8">DNA-dependent RNA polymerase catalyzes the transcription of DNA into RNA using the four ribonucleoside triphosphates as substrates. Specific core component of RNA polymerase III which synthesizes small RNAs, such as 5S rRNA and tRNAs.</text>
</comment>
<dbReference type="EMBL" id="KB933350">
    <property type="protein sequence ID" value="EON96316.1"/>
    <property type="molecule type" value="Genomic_DNA"/>
</dbReference>
<dbReference type="InterPro" id="IPR013197">
    <property type="entry name" value="RNA_pol_III_RPC82-rel_HTH"/>
</dbReference>
<dbReference type="OrthoDB" id="272392at2759"/>
<dbReference type="PANTHER" id="PTHR12949:SF0">
    <property type="entry name" value="DNA-DIRECTED RNA POLYMERASE III SUBUNIT RPC3"/>
    <property type="match status" value="1"/>
</dbReference>
<dbReference type="GeneID" id="19329096"/>
<dbReference type="Gene3D" id="1.10.10.10">
    <property type="entry name" value="Winged helix-like DNA-binding domain superfamily/Winged helix DNA-binding domain"/>
    <property type="match status" value="2"/>
</dbReference>
<dbReference type="InterPro" id="IPR039748">
    <property type="entry name" value="RPC3"/>
</dbReference>
<evidence type="ECO:0000256" key="6">
    <source>
        <dbReference type="ARBA" id="ARBA00023242"/>
    </source>
</evidence>
<gene>
    <name evidence="13" type="ORF">UCRPA7_8261</name>
</gene>
<feature type="region of interest" description="Disordered" evidence="9">
    <location>
        <begin position="379"/>
        <end position="460"/>
    </location>
</feature>
<feature type="region of interest" description="Disordered" evidence="9">
    <location>
        <begin position="244"/>
        <end position="265"/>
    </location>
</feature>
<protein>
    <recommendedName>
        <fullName evidence="8">DNA-directed RNA polymerase III subunit RPC3</fullName>
        <shortName evidence="8">RNA polymerase III subunit C3</shortName>
    </recommendedName>
</protein>
<dbReference type="GO" id="GO:0003697">
    <property type="term" value="F:single-stranded DNA binding"/>
    <property type="evidence" value="ECO:0007669"/>
    <property type="project" value="UniProtKB-UniRule"/>
</dbReference>
<comment type="subcellular location">
    <subcellularLocation>
        <location evidence="1 8">Nucleus</location>
    </subcellularLocation>
</comment>
<accession>R8BAJ5</accession>